<feature type="compositionally biased region" description="Basic residues" evidence="4">
    <location>
        <begin position="596"/>
        <end position="609"/>
    </location>
</feature>
<dbReference type="GO" id="GO:0003924">
    <property type="term" value="F:GTPase activity"/>
    <property type="evidence" value="ECO:0007669"/>
    <property type="project" value="InterPro"/>
</dbReference>
<dbReference type="InterPro" id="IPR022812">
    <property type="entry name" value="Dynamin"/>
</dbReference>
<keyword evidence="1" id="KW-0547">Nucleotide-binding</keyword>
<evidence type="ECO:0000256" key="3">
    <source>
        <dbReference type="ARBA" id="ARBA00023175"/>
    </source>
</evidence>
<dbReference type="FunFam" id="3.40.50.300:FF:001027">
    <property type="entry name" value="dynamin-related protein 3A"/>
    <property type="match status" value="1"/>
</dbReference>
<dbReference type="GO" id="GO:0005874">
    <property type="term" value="C:microtubule"/>
    <property type="evidence" value="ECO:0007669"/>
    <property type="project" value="TreeGrafter"/>
</dbReference>
<dbReference type="GO" id="GO:0016020">
    <property type="term" value="C:membrane"/>
    <property type="evidence" value="ECO:0007669"/>
    <property type="project" value="TreeGrafter"/>
</dbReference>
<dbReference type="InterPro" id="IPR020850">
    <property type="entry name" value="GED_dom"/>
</dbReference>
<evidence type="ECO:0000313" key="8">
    <source>
        <dbReference type="Proteomes" id="UP000315295"/>
    </source>
</evidence>
<evidence type="ECO:0000256" key="1">
    <source>
        <dbReference type="ARBA" id="ARBA00022741"/>
    </source>
</evidence>
<evidence type="ECO:0000259" key="5">
    <source>
        <dbReference type="PROSITE" id="PS51388"/>
    </source>
</evidence>
<feature type="domain" description="GED" evidence="5">
    <location>
        <begin position="687"/>
        <end position="778"/>
    </location>
</feature>
<evidence type="ECO:0000259" key="6">
    <source>
        <dbReference type="PROSITE" id="PS51718"/>
    </source>
</evidence>
<evidence type="ECO:0000256" key="2">
    <source>
        <dbReference type="ARBA" id="ARBA00023134"/>
    </source>
</evidence>
<keyword evidence="3" id="KW-0505">Motor protein</keyword>
<dbReference type="Gene3D" id="3.40.50.300">
    <property type="entry name" value="P-loop containing nucleotide triphosphate hydrolases"/>
    <property type="match status" value="1"/>
</dbReference>
<feature type="compositionally biased region" description="Basic and acidic residues" evidence="4">
    <location>
        <begin position="586"/>
        <end position="595"/>
    </location>
</feature>
<dbReference type="EMBL" id="VIEB01000032">
    <property type="protein sequence ID" value="TQE11216.1"/>
    <property type="molecule type" value="Genomic_DNA"/>
</dbReference>
<dbReference type="STRING" id="106549.A0A540NJM7"/>
<feature type="domain" description="Dynamin-type G" evidence="6">
    <location>
        <begin position="45"/>
        <end position="318"/>
    </location>
</feature>
<name>A0A540NJM7_MALBA</name>
<dbReference type="GO" id="GO:0008017">
    <property type="term" value="F:microtubule binding"/>
    <property type="evidence" value="ECO:0007669"/>
    <property type="project" value="TreeGrafter"/>
</dbReference>
<accession>A0A540NJM7</accession>
<sequence>MGEEAREVGSSATSPRPSVTIGSSLISMINKLQDILAPVVSDKPQISLPQVAVVGSQSSGKSSVLEALVGRDFLPRGRDICTRRPLVLMLEYRAEEPGDEHTEWGEFRHLPGKCFYDFSAIRREIQAETDREAGLNKGVSDKQIRLKITSPNVLNMTLVDLPGITKVPVGDQPRDIEAMIRKMIMDYITQQNCIILAVSPANSDLATSDALQMAREADPNGFRTIGVITKLDIMDRGTDACNFLLGKVIPLKLGYVGVVNRSQEDINKNRGIAAALAYEEKFFNEHPVYSNLSDRCGMPQLARNLNQILEQHIKRVLPDLKARLNSQMVSVSKELQAYGQPLESKMAQGVVLLNILTKYCEAFAAMLEGKSQEMSTKELSGGARIHYILQSIFVKSLEGVDPCDDLTDDDIRTAIQNASGAKNALFVPEVPFEFLVRRQIARLLDPSCQCLHFVYDELVKISRACEVIELQRFPVLRKCLDEVVVNFLREGAKPALRMIENLIEMEVDSINTSHPRFIGGKKASELAMQQLKAQKGVTDVEGQTSRTVQAKTVMNGILPYQVCLSFLVDNITRRKLGSPNKKRKERQKDGRVENRKGRKTPQNHRGKAFKKLEGSRPQLNNTNPVSSGSTRTWGIPSIFGSRTSAVQSGGRFGEQSHSESMPSTINLREPPSILRPTETTDNEAAEIIITKLLLQSYYDIVRKNMQDLVPKAIMHFLVNSTKQNLQTAFIQKLYRENMFDELLKEHDELVSKRKRNEKLFEVFKQSLQTLEKVEFDVSSQTSSLGTDFSVGLPRIPNTLPDLHKTSEISQFTHHSFSMPYTTDTTA</sequence>
<dbReference type="InterPro" id="IPR027417">
    <property type="entry name" value="P-loop_NTPase"/>
</dbReference>
<dbReference type="GO" id="GO:0005737">
    <property type="term" value="C:cytoplasm"/>
    <property type="evidence" value="ECO:0007669"/>
    <property type="project" value="TreeGrafter"/>
</dbReference>
<evidence type="ECO:0000313" key="7">
    <source>
        <dbReference type="EMBL" id="TQE11216.1"/>
    </source>
</evidence>
<dbReference type="Pfam" id="PF02212">
    <property type="entry name" value="GED"/>
    <property type="match status" value="1"/>
</dbReference>
<dbReference type="AlphaFoldDB" id="A0A540NJM7"/>
<keyword evidence="8" id="KW-1185">Reference proteome</keyword>
<proteinExistence type="predicted"/>
<dbReference type="PRINTS" id="PR00195">
    <property type="entry name" value="DYNAMIN"/>
</dbReference>
<dbReference type="Pfam" id="PF01031">
    <property type="entry name" value="Dynamin_M"/>
    <property type="match status" value="1"/>
</dbReference>
<dbReference type="PROSITE" id="PS51718">
    <property type="entry name" value="G_DYNAMIN_2"/>
    <property type="match status" value="1"/>
</dbReference>
<keyword evidence="2" id="KW-0342">GTP-binding</keyword>
<feature type="compositionally biased region" description="Polar residues" evidence="4">
    <location>
        <begin position="617"/>
        <end position="632"/>
    </location>
</feature>
<dbReference type="InterPro" id="IPR003130">
    <property type="entry name" value="GED"/>
</dbReference>
<feature type="compositionally biased region" description="Basic residues" evidence="4">
    <location>
        <begin position="575"/>
        <end position="585"/>
    </location>
</feature>
<protein>
    <recommendedName>
        <fullName evidence="9">Dynamin-type G domain-containing protein</fullName>
    </recommendedName>
</protein>
<organism evidence="7 8">
    <name type="scientific">Malus baccata</name>
    <name type="common">Siberian crab apple</name>
    <name type="synonym">Pyrus baccata</name>
    <dbReference type="NCBI Taxonomy" id="106549"/>
    <lineage>
        <taxon>Eukaryota</taxon>
        <taxon>Viridiplantae</taxon>
        <taxon>Streptophyta</taxon>
        <taxon>Embryophyta</taxon>
        <taxon>Tracheophyta</taxon>
        <taxon>Spermatophyta</taxon>
        <taxon>Magnoliopsida</taxon>
        <taxon>eudicotyledons</taxon>
        <taxon>Gunneridae</taxon>
        <taxon>Pentapetalae</taxon>
        <taxon>rosids</taxon>
        <taxon>fabids</taxon>
        <taxon>Rosales</taxon>
        <taxon>Rosaceae</taxon>
        <taxon>Amygdaloideae</taxon>
        <taxon>Maleae</taxon>
        <taxon>Malus</taxon>
    </lineage>
</organism>
<dbReference type="Gene3D" id="1.20.120.1240">
    <property type="entry name" value="Dynamin, middle domain"/>
    <property type="match status" value="2"/>
</dbReference>
<evidence type="ECO:0000256" key="4">
    <source>
        <dbReference type="SAM" id="MobiDB-lite"/>
    </source>
</evidence>
<dbReference type="PANTHER" id="PTHR11566:SF84">
    <property type="entry name" value="DYNAMIN-RELATED PROTEIN 3A-LIKE"/>
    <property type="match status" value="1"/>
</dbReference>
<dbReference type="SMART" id="SM00053">
    <property type="entry name" value="DYNc"/>
    <property type="match status" value="1"/>
</dbReference>
<dbReference type="Proteomes" id="UP000315295">
    <property type="component" value="Unassembled WGS sequence"/>
</dbReference>
<comment type="caution">
    <text evidence="7">The sequence shown here is derived from an EMBL/GenBank/DDBJ whole genome shotgun (WGS) entry which is preliminary data.</text>
</comment>
<dbReference type="Pfam" id="PF00350">
    <property type="entry name" value="Dynamin_N"/>
    <property type="match status" value="1"/>
</dbReference>
<dbReference type="SUPFAM" id="SSF52540">
    <property type="entry name" value="P-loop containing nucleoside triphosphate hydrolases"/>
    <property type="match status" value="1"/>
</dbReference>
<dbReference type="GO" id="GO:0005525">
    <property type="term" value="F:GTP binding"/>
    <property type="evidence" value="ECO:0007669"/>
    <property type="project" value="InterPro"/>
</dbReference>
<dbReference type="CDD" id="cd08771">
    <property type="entry name" value="DLP_1"/>
    <property type="match status" value="1"/>
</dbReference>
<gene>
    <name evidence="7" type="ORF">C1H46_003222</name>
</gene>
<dbReference type="SMART" id="SM00302">
    <property type="entry name" value="GED"/>
    <property type="match status" value="1"/>
</dbReference>
<dbReference type="PROSITE" id="PS51388">
    <property type="entry name" value="GED"/>
    <property type="match status" value="1"/>
</dbReference>
<dbReference type="PANTHER" id="PTHR11566">
    <property type="entry name" value="DYNAMIN"/>
    <property type="match status" value="1"/>
</dbReference>
<dbReference type="InterPro" id="IPR045063">
    <property type="entry name" value="Dynamin_N"/>
</dbReference>
<dbReference type="InterPro" id="IPR000375">
    <property type="entry name" value="Dynamin_stalk"/>
</dbReference>
<reference evidence="7 8" key="1">
    <citation type="journal article" date="2019" name="G3 (Bethesda)">
        <title>Sequencing of a Wild Apple (Malus baccata) Genome Unravels the Differences Between Cultivated and Wild Apple Species Regarding Disease Resistance and Cold Tolerance.</title>
        <authorList>
            <person name="Chen X."/>
        </authorList>
    </citation>
    <scope>NUCLEOTIDE SEQUENCE [LARGE SCALE GENOMIC DNA]</scope>
    <source>
        <strain evidence="8">cv. Shandingzi</strain>
        <tissue evidence="7">Leaves</tissue>
    </source>
</reference>
<evidence type="ECO:0008006" key="9">
    <source>
        <dbReference type="Google" id="ProtNLM"/>
    </source>
</evidence>
<dbReference type="InterPro" id="IPR030381">
    <property type="entry name" value="G_DYNAMIN_dom"/>
</dbReference>
<feature type="region of interest" description="Disordered" evidence="4">
    <location>
        <begin position="575"/>
        <end position="675"/>
    </location>
</feature>
<dbReference type="InterPro" id="IPR001401">
    <property type="entry name" value="Dynamin_GTPase"/>
</dbReference>